<feature type="compositionally biased region" description="Low complexity" evidence="1">
    <location>
        <begin position="81"/>
        <end position="96"/>
    </location>
</feature>
<protein>
    <submittedName>
        <fullName evidence="2">Uncharacterized protein</fullName>
    </submittedName>
</protein>
<evidence type="ECO:0000256" key="1">
    <source>
        <dbReference type="SAM" id="MobiDB-lite"/>
    </source>
</evidence>
<name>A0A0S4R2H2_9ACTN</name>
<keyword evidence="3" id="KW-1185">Reference proteome</keyword>
<proteinExistence type="predicted"/>
<dbReference type="EMBL" id="FAOZ01000065">
    <property type="protein sequence ID" value="CUU61224.1"/>
    <property type="molecule type" value="Genomic_DNA"/>
</dbReference>
<gene>
    <name evidence="2" type="ORF">Ga0074812_1651</name>
</gene>
<sequence>MSSSGRTAEVMEPGRGWSPWAGPDAALVEAVWWDVDVDADGGAPVSDSLSDGLSVGVESAVEATARGVKPSAATRVRDDPTIPATTTSRTTSGTSPARNAVRTGSDRMSHQCLAVSRPVVVQVPIRPFQACVDCPCHVIPRVRP</sequence>
<dbReference type="AlphaFoldDB" id="A0A0S4R2H2"/>
<dbReference type="Proteomes" id="UP000198802">
    <property type="component" value="Unassembled WGS sequence"/>
</dbReference>
<feature type="region of interest" description="Disordered" evidence="1">
    <location>
        <begin position="64"/>
        <end position="105"/>
    </location>
</feature>
<accession>A0A0S4R2H2</accession>
<evidence type="ECO:0000313" key="2">
    <source>
        <dbReference type="EMBL" id="CUU61224.1"/>
    </source>
</evidence>
<evidence type="ECO:0000313" key="3">
    <source>
        <dbReference type="Proteomes" id="UP000198802"/>
    </source>
</evidence>
<organism evidence="2 3">
    <name type="scientific">Parafrankia irregularis</name>
    <dbReference type="NCBI Taxonomy" id="795642"/>
    <lineage>
        <taxon>Bacteria</taxon>
        <taxon>Bacillati</taxon>
        <taxon>Actinomycetota</taxon>
        <taxon>Actinomycetes</taxon>
        <taxon>Frankiales</taxon>
        <taxon>Frankiaceae</taxon>
        <taxon>Parafrankia</taxon>
    </lineage>
</organism>
<reference evidence="3" key="1">
    <citation type="submission" date="2015-11" db="EMBL/GenBank/DDBJ databases">
        <authorList>
            <person name="Varghese N."/>
        </authorList>
    </citation>
    <scope>NUCLEOTIDE SEQUENCE [LARGE SCALE GENOMIC DNA]</scope>
    <source>
        <strain evidence="3">DSM 45899</strain>
    </source>
</reference>
<feature type="region of interest" description="Disordered" evidence="1">
    <location>
        <begin position="1"/>
        <end position="21"/>
    </location>
</feature>